<dbReference type="GO" id="GO:0009986">
    <property type="term" value="C:cell surface"/>
    <property type="evidence" value="ECO:0007669"/>
    <property type="project" value="TreeGrafter"/>
</dbReference>
<reference evidence="6" key="2">
    <citation type="submission" date="2025-09" db="UniProtKB">
        <authorList>
            <consortium name="Ensembl"/>
        </authorList>
    </citation>
    <scope>IDENTIFICATION</scope>
</reference>
<keyword evidence="2" id="KW-0812">Transmembrane</keyword>
<feature type="domain" description="FAM234A/B beta-propeller" evidence="5">
    <location>
        <begin position="2"/>
        <end position="178"/>
    </location>
</feature>
<dbReference type="AlphaFoldDB" id="A0A8D0GVW5"/>
<reference evidence="6" key="1">
    <citation type="submission" date="2025-08" db="UniProtKB">
        <authorList>
            <consortium name="Ensembl"/>
        </authorList>
    </citation>
    <scope>IDENTIFICATION</scope>
</reference>
<evidence type="ECO:0000313" key="7">
    <source>
        <dbReference type="Proteomes" id="UP000694392"/>
    </source>
</evidence>
<dbReference type="PANTHER" id="PTHR21419:SF7">
    <property type="entry name" value="PROTEIN FAM234A"/>
    <property type="match status" value="1"/>
</dbReference>
<organism evidence="6 7">
    <name type="scientific">Sphenodon punctatus</name>
    <name type="common">Tuatara</name>
    <name type="synonym">Hatteria punctata</name>
    <dbReference type="NCBI Taxonomy" id="8508"/>
    <lineage>
        <taxon>Eukaryota</taxon>
        <taxon>Metazoa</taxon>
        <taxon>Chordata</taxon>
        <taxon>Craniata</taxon>
        <taxon>Vertebrata</taxon>
        <taxon>Euteleostomi</taxon>
        <taxon>Lepidosauria</taxon>
        <taxon>Sphenodontia</taxon>
        <taxon>Sphenodontidae</taxon>
        <taxon>Sphenodon</taxon>
    </lineage>
</organism>
<dbReference type="GeneTree" id="ENSGT00530000063694"/>
<dbReference type="Proteomes" id="UP000694392">
    <property type="component" value="Unplaced"/>
</dbReference>
<comment type="subcellular location">
    <subcellularLocation>
        <location evidence="1">Membrane</location>
        <topology evidence="1">Single-pass membrane protein</topology>
    </subcellularLocation>
</comment>
<evidence type="ECO:0000256" key="4">
    <source>
        <dbReference type="ARBA" id="ARBA00023136"/>
    </source>
</evidence>
<evidence type="ECO:0000256" key="3">
    <source>
        <dbReference type="ARBA" id="ARBA00022989"/>
    </source>
</evidence>
<evidence type="ECO:0000259" key="5">
    <source>
        <dbReference type="Pfam" id="PF23727"/>
    </source>
</evidence>
<accession>A0A8D0GVW5</accession>
<keyword evidence="3" id="KW-1133">Transmembrane helix</keyword>
<dbReference type="PANTHER" id="PTHR21419">
    <property type="match status" value="1"/>
</dbReference>
<evidence type="ECO:0000256" key="2">
    <source>
        <dbReference type="ARBA" id="ARBA00022692"/>
    </source>
</evidence>
<protein>
    <recommendedName>
        <fullName evidence="5">FAM234A/B beta-propeller domain-containing protein</fullName>
    </recommendedName>
</protein>
<sequence>MVISTTTGDEVQSFFLSGKYGDQIGSNVSLSMDGKTSNLVHVTKTDSFYVLFYTANSLYGYALKDLYSMATGSESQMSSLKRDPQWEKMIDSTTHRIPLSRSSSGEIHYLLKVPGRSGKNILVVKLDTCELLDGQSLASLWVIETANVLSEPVLGYYRPDVLDIVIESEVGPNRKKVWKPISLFSLPLVFAYERSA</sequence>
<evidence type="ECO:0000313" key="6">
    <source>
        <dbReference type="Ensembl" id="ENSSPUP00000010804.1"/>
    </source>
</evidence>
<dbReference type="InterPro" id="IPR055409">
    <property type="entry name" value="Beta-prop_FAM234A_B"/>
</dbReference>
<dbReference type="Pfam" id="PF23727">
    <property type="entry name" value="Beta-prop_FAM234A_B"/>
    <property type="match status" value="1"/>
</dbReference>
<dbReference type="GO" id="GO:0016020">
    <property type="term" value="C:membrane"/>
    <property type="evidence" value="ECO:0007669"/>
    <property type="project" value="UniProtKB-SubCell"/>
</dbReference>
<dbReference type="InterPro" id="IPR045232">
    <property type="entry name" value="FAM234"/>
</dbReference>
<proteinExistence type="predicted"/>
<keyword evidence="7" id="KW-1185">Reference proteome</keyword>
<evidence type="ECO:0000256" key="1">
    <source>
        <dbReference type="ARBA" id="ARBA00004167"/>
    </source>
</evidence>
<name>A0A8D0GVW5_SPHPU</name>
<keyword evidence="4" id="KW-0472">Membrane</keyword>
<dbReference type="Ensembl" id="ENSSPUT00000011524.1">
    <property type="protein sequence ID" value="ENSSPUP00000010804.1"/>
    <property type="gene ID" value="ENSSPUG00000008325.1"/>
</dbReference>